<reference evidence="2 3" key="1">
    <citation type="submission" date="2020-11" db="EMBL/GenBank/DDBJ databases">
        <title>Treponema Peruensis nv. sp., first commensal Treponema isolated from human feces.</title>
        <authorList>
            <person name="Belkhou C."/>
            <person name="Raes J."/>
        </authorList>
    </citation>
    <scope>NUCLEOTIDE SEQUENCE [LARGE SCALE GENOMIC DNA]</scope>
    <source>
        <strain evidence="2 3">RCC2812</strain>
    </source>
</reference>
<keyword evidence="3" id="KW-1185">Reference proteome</keyword>
<dbReference type="EMBL" id="CP064936">
    <property type="protein sequence ID" value="QQA01444.1"/>
    <property type="molecule type" value="Genomic_DNA"/>
</dbReference>
<sequence length="219" mass="26042">MLPISNDDISVEPYKDGERIKYSFYFKIDSSTFLTKDLYERDLDSLLDNVLLALDYKQIMTTFSCSVQDARKIKEEWKRNSYENCEDCKLKLKECYRCCIVCESPLEKKLLRELVINGLQPKLQMRISKTNEVSDYTKPVNKETILTIPDFYIEKENKKVCIYTDGMTYHNRNDRQFERDRNIDRELQNFGYTVLRFGTNEINNEIEKVLDVIKRTLSN</sequence>
<dbReference type="InterPro" id="IPR007569">
    <property type="entry name" value="DUF559"/>
</dbReference>
<dbReference type="Proteomes" id="UP000595224">
    <property type="component" value="Chromosome"/>
</dbReference>
<accession>A0A7T3RE35</accession>
<dbReference type="KEGG" id="tper:IWA51_02165"/>
<dbReference type="Gene3D" id="3.40.960.10">
    <property type="entry name" value="VSR Endonuclease"/>
    <property type="match status" value="1"/>
</dbReference>
<dbReference type="Pfam" id="PF04480">
    <property type="entry name" value="DUF559"/>
    <property type="match status" value="1"/>
</dbReference>
<dbReference type="SUPFAM" id="SSF52980">
    <property type="entry name" value="Restriction endonuclease-like"/>
    <property type="match status" value="1"/>
</dbReference>
<dbReference type="InterPro" id="IPR011335">
    <property type="entry name" value="Restrct_endonuc-II-like"/>
</dbReference>
<organism evidence="2 3">
    <name type="scientific">Treponema peruense</name>
    <dbReference type="NCBI Taxonomy" id="2787628"/>
    <lineage>
        <taxon>Bacteria</taxon>
        <taxon>Pseudomonadati</taxon>
        <taxon>Spirochaetota</taxon>
        <taxon>Spirochaetia</taxon>
        <taxon>Spirochaetales</taxon>
        <taxon>Treponemataceae</taxon>
        <taxon>Treponema</taxon>
    </lineage>
</organism>
<evidence type="ECO:0000313" key="3">
    <source>
        <dbReference type="Proteomes" id="UP000595224"/>
    </source>
</evidence>
<evidence type="ECO:0000313" key="2">
    <source>
        <dbReference type="EMBL" id="QQA01444.1"/>
    </source>
</evidence>
<gene>
    <name evidence="2" type="ORF">IWA51_02165</name>
</gene>
<name>A0A7T3RE35_9SPIR</name>
<dbReference type="RefSeq" id="WP_198442975.1">
    <property type="nucleotide sequence ID" value="NZ_CBCSHE010000012.1"/>
</dbReference>
<evidence type="ECO:0000259" key="1">
    <source>
        <dbReference type="Pfam" id="PF04480"/>
    </source>
</evidence>
<dbReference type="AlphaFoldDB" id="A0A7T3RE35"/>
<protein>
    <submittedName>
        <fullName evidence="2">DUF559 domain-containing protein</fullName>
    </submittedName>
</protein>
<feature type="domain" description="DUF559" evidence="1">
    <location>
        <begin position="149"/>
        <end position="217"/>
    </location>
</feature>
<proteinExistence type="predicted"/>